<feature type="repeat" description="WD" evidence="3">
    <location>
        <begin position="537"/>
        <end position="576"/>
    </location>
</feature>
<keyword evidence="2" id="KW-0677">Repeat</keyword>
<dbReference type="InterPro" id="IPR015943">
    <property type="entry name" value="WD40/YVTN_repeat-like_dom_sf"/>
</dbReference>
<dbReference type="SUPFAM" id="SSF81383">
    <property type="entry name" value="F-box domain"/>
    <property type="match status" value="1"/>
</dbReference>
<evidence type="ECO:0000256" key="3">
    <source>
        <dbReference type="PROSITE-ProRule" id="PRU00221"/>
    </source>
</evidence>
<dbReference type="InterPro" id="IPR036322">
    <property type="entry name" value="WD40_repeat_dom_sf"/>
</dbReference>
<dbReference type="Pfam" id="PF12937">
    <property type="entry name" value="F-box-like"/>
    <property type="match status" value="1"/>
</dbReference>
<dbReference type="EMBL" id="JABBWG010000025">
    <property type="protein sequence ID" value="KAG1812880.1"/>
    <property type="molecule type" value="Genomic_DNA"/>
</dbReference>
<name>A0A9P7E786_9AGAM</name>
<feature type="repeat" description="WD" evidence="3">
    <location>
        <begin position="343"/>
        <end position="372"/>
    </location>
</feature>
<organism evidence="5 6">
    <name type="scientific">Suillus subaureus</name>
    <dbReference type="NCBI Taxonomy" id="48587"/>
    <lineage>
        <taxon>Eukaryota</taxon>
        <taxon>Fungi</taxon>
        <taxon>Dikarya</taxon>
        <taxon>Basidiomycota</taxon>
        <taxon>Agaricomycotina</taxon>
        <taxon>Agaricomycetes</taxon>
        <taxon>Agaricomycetidae</taxon>
        <taxon>Boletales</taxon>
        <taxon>Suillineae</taxon>
        <taxon>Suillaceae</taxon>
        <taxon>Suillus</taxon>
    </lineage>
</organism>
<evidence type="ECO:0000313" key="6">
    <source>
        <dbReference type="Proteomes" id="UP000807769"/>
    </source>
</evidence>
<dbReference type="SMART" id="SM00320">
    <property type="entry name" value="WD40"/>
    <property type="match status" value="7"/>
</dbReference>
<dbReference type="InterPro" id="IPR001810">
    <property type="entry name" value="F-box_dom"/>
</dbReference>
<dbReference type="RefSeq" id="XP_041190903.1">
    <property type="nucleotide sequence ID" value="XM_041336193.1"/>
</dbReference>
<dbReference type="PANTHER" id="PTHR19848:SF8">
    <property type="entry name" value="F-BOX AND WD REPEAT DOMAIN CONTAINING 7"/>
    <property type="match status" value="1"/>
</dbReference>
<comment type="caution">
    <text evidence="5">The sequence shown here is derived from an EMBL/GenBank/DDBJ whole genome shotgun (WGS) entry which is preliminary data.</text>
</comment>
<dbReference type="AlphaFoldDB" id="A0A9P7E786"/>
<evidence type="ECO:0000256" key="2">
    <source>
        <dbReference type="ARBA" id="ARBA00022737"/>
    </source>
</evidence>
<dbReference type="PANTHER" id="PTHR19848">
    <property type="entry name" value="WD40 REPEAT PROTEIN"/>
    <property type="match status" value="1"/>
</dbReference>
<accession>A0A9P7E786</accession>
<dbReference type="InterPro" id="IPR020472">
    <property type="entry name" value="WD40_PAC1"/>
</dbReference>
<dbReference type="PROSITE" id="PS00678">
    <property type="entry name" value="WD_REPEATS_1"/>
    <property type="match status" value="3"/>
</dbReference>
<keyword evidence="6" id="KW-1185">Reference proteome</keyword>
<evidence type="ECO:0000313" key="5">
    <source>
        <dbReference type="EMBL" id="KAG1812880.1"/>
    </source>
</evidence>
<dbReference type="Pfam" id="PF00400">
    <property type="entry name" value="WD40"/>
    <property type="match status" value="6"/>
</dbReference>
<dbReference type="OrthoDB" id="190105at2759"/>
<sequence length="616" mass="68438">MTDFMPIVSPPTPAPSPRPSPFHYSTFQPKYNPLIPSEFSTLGPASRKQYLISILHECSPAELRFISQTITPMLKRDVLTELPAELALHILAYVDDPCTLARASQVCKRWHDLVADDWLWKVLCDTYSFRADTEDKSGANLSEDDESWDETDKFTSNPIDPWLTARDRLKRQELTSVSHWGPYSSDELLHPRTQFSHQEYFRRAYGTMLNLRKGGNILRAHRMPIPTPDSGVVTSVALDTEWVVVGLANSKIHLFSAITGVLSRTLMGHELGVWAVHLICRGGYWGRGEMDEDGFPDDADDPVVPAALKTALGIDRRRRMQYPASVGDDSSKPSDICCTSEGWGQPNSIIVSASCDKTLRVWDAKSGHCIYVLRGHTATVRCARVLHNRPIAVTGSRDSTLRVWNIQKGVILRVLHGHTASVRCLDVCGNKVVSGSYDTTCRIWDVDTGECIRLLRGHSHQIYSIAIDGNLVASGGMDTIVRVWDATTGNCIAQLTGHTALVCQLQLSTSTSLLATGGSDGRVITFSLRSFTALQRLAAHDSSVTSLQFDANFLITGGNDGRVRVFETQTGTWVRDLSERSESVWKVLYKKGVCAIMCKRAGKTVMEIWTFKPKER</sequence>
<dbReference type="PROSITE" id="PS50181">
    <property type="entry name" value="FBOX"/>
    <property type="match status" value="1"/>
</dbReference>
<evidence type="ECO:0000256" key="1">
    <source>
        <dbReference type="ARBA" id="ARBA00022574"/>
    </source>
</evidence>
<feature type="repeat" description="WD" evidence="3">
    <location>
        <begin position="495"/>
        <end position="536"/>
    </location>
</feature>
<dbReference type="InterPro" id="IPR001680">
    <property type="entry name" value="WD40_rpt"/>
</dbReference>
<dbReference type="Gene3D" id="1.20.1280.50">
    <property type="match status" value="1"/>
</dbReference>
<dbReference type="PRINTS" id="PR00320">
    <property type="entry name" value="GPROTEINBRPT"/>
</dbReference>
<dbReference type="SUPFAM" id="SSF50978">
    <property type="entry name" value="WD40 repeat-like"/>
    <property type="match status" value="1"/>
</dbReference>
<protein>
    <submittedName>
        <fullName evidence="5">WD40-repeat-containing domain protein</fullName>
    </submittedName>
</protein>
<dbReference type="InterPro" id="IPR019775">
    <property type="entry name" value="WD40_repeat_CS"/>
</dbReference>
<dbReference type="SMART" id="SM00256">
    <property type="entry name" value="FBOX"/>
    <property type="match status" value="1"/>
</dbReference>
<dbReference type="PROSITE" id="PS50294">
    <property type="entry name" value="WD_REPEATS_REGION"/>
    <property type="match status" value="4"/>
</dbReference>
<feature type="repeat" description="WD" evidence="3">
    <location>
        <begin position="373"/>
        <end position="414"/>
    </location>
</feature>
<dbReference type="PROSITE" id="PS50082">
    <property type="entry name" value="WD_REPEATS_2"/>
    <property type="match status" value="6"/>
</dbReference>
<proteinExistence type="predicted"/>
<dbReference type="CDD" id="cd00200">
    <property type="entry name" value="WD40"/>
    <property type="match status" value="1"/>
</dbReference>
<feature type="repeat" description="WD" evidence="3">
    <location>
        <begin position="455"/>
        <end position="494"/>
    </location>
</feature>
<gene>
    <name evidence="5" type="ORF">BJ212DRAFT_1368714</name>
</gene>
<dbReference type="Gene3D" id="2.130.10.10">
    <property type="entry name" value="YVTN repeat-like/Quinoprotein amine dehydrogenase"/>
    <property type="match status" value="1"/>
</dbReference>
<evidence type="ECO:0000259" key="4">
    <source>
        <dbReference type="PROSITE" id="PS50181"/>
    </source>
</evidence>
<feature type="domain" description="F-box" evidence="4">
    <location>
        <begin position="76"/>
        <end position="123"/>
    </location>
</feature>
<feature type="repeat" description="WD" evidence="3">
    <location>
        <begin position="415"/>
        <end position="454"/>
    </location>
</feature>
<dbReference type="InterPro" id="IPR036047">
    <property type="entry name" value="F-box-like_dom_sf"/>
</dbReference>
<keyword evidence="1 3" id="KW-0853">WD repeat</keyword>
<reference evidence="5" key="1">
    <citation type="journal article" date="2020" name="New Phytol.">
        <title>Comparative genomics reveals dynamic genome evolution in host specialist ectomycorrhizal fungi.</title>
        <authorList>
            <person name="Lofgren L.A."/>
            <person name="Nguyen N.H."/>
            <person name="Vilgalys R."/>
            <person name="Ruytinx J."/>
            <person name="Liao H.L."/>
            <person name="Branco S."/>
            <person name="Kuo A."/>
            <person name="LaButti K."/>
            <person name="Lipzen A."/>
            <person name="Andreopoulos W."/>
            <person name="Pangilinan J."/>
            <person name="Riley R."/>
            <person name="Hundley H."/>
            <person name="Na H."/>
            <person name="Barry K."/>
            <person name="Grigoriev I.V."/>
            <person name="Stajich J.E."/>
            <person name="Kennedy P.G."/>
        </authorList>
    </citation>
    <scope>NUCLEOTIDE SEQUENCE</scope>
    <source>
        <strain evidence="5">MN1</strain>
    </source>
</reference>
<dbReference type="Proteomes" id="UP000807769">
    <property type="component" value="Unassembled WGS sequence"/>
</dbReference>
<dbReference type="GeneID" id="64630210"/>